<evidence type="ECO:0008006" key="4">
    <source>
        <dbReference type="Google" id="ProtNLM"/>
    </source>
</evidence>
<gene>
    <name evidence="1" type="ORF">MAPG_03663</name>
</gene>
<evidence type="ECO:0000313" key="1">
    <source>
        <dbReference type="EMBL" id="KLU84623.1"/>
    </source>
</evidence>
<dbReference type="AlphaFoldDB" id="A0A0C4DUM3"/>
<dbReference type="OMA" id="GNICVES"/>
<accession>A0A0C4DUM3</accession>
<dbReference type="eggNOG" id="ENOG502RJ3Y">
    <property type="taxonomic scope" value="Eukaryota"/>
</dbReference>
<dbReference type="VEuPathDB" id="FungiDB:MAPG_03663"/>
<reference evidence="3" key="1">
    <citation type="submission" date="2010-05" db="EMBL/GenBank/DDBJ databases">
        <title>The genome sequence of Magnaporthe poae strain ATCC 64411.</title>
        <authorList>
            <person name="Ma L.-J."/>
            <person name="Dead R."/>
            <person name="Young S."/>
            <person name="Zeng Q."/>
            <person name="Koehrsen M."/>
            <person name="Alvarado L."/>
            <person name="Berlin A."/>
            <person name="Chapman S.B."/>
            <person name="Chen Z."/>
            <person name="Freedman E."/>
            <person name="Gellesch M."/>
            <person name="Goldberg J."/>
            <person name="Griggs A."/>
            <person name="Gujja S."/>
            <person name="Heilman E.R."/>
            <person name="Heiman D."/>
            <person name="Hepburn T."/>
            <person name="Howarth C."/>
            <person name="Jen D."/>
            <person name="Larson L."/>
            <person name="Mehta T."/>
            <person name="Neiman D."/>
            <person name="Pearson M."/>
            <person name="Roberts A."/>
            <person name="Saif S."/>
            <person name="Shea T."/>
            <person name="Shenoy N."/>
            <person name="Sisk P."/>
            <person name="Stolte C."/>
            <person name="Sykes S."/>
            <person name="Walk T."/>
            <person name="White J."/>
            <person name="Yandava C."/>
            <person name="Haas B."/>
            <person name="Nusbaum C."/>
            <person name="Birren B."/>
        </authorList>
    </citation>
    <scope>NUCLEOTIDE SEQUENCE [LARGE SCALE GENOMIC DNA]</scope>
    <source>
        <strain evidence="3">ATCC 64411 / 73-15</strain>
    </source>
</reference>
<dbReference type="STRING" id="644358.A0A0C4DUM3"/>
<proteinExistence type="predicted"/>
<reference evidence="1" key="2">
    <citation type="submission" date="2010-05" db="EMBL/GenBank/DDBJ databases">
        <title>The Genome Sequence of Magnaporthe poae strain ATCC 64411.</title>
        <authorList>
            <consortium name="The Broad Institute Genome Sequencing Platform"/>
            <consortium name="Broad Institute Genome Sequencing Center for Infectious Disease"/>
            <person name="Ma L.-J."/>
            <person name="Dead R."/>
            <person name="Young S."/>
            <person name="Zeng Q."/>
            <person name="Koehrsen M."/>
            <person name="Alvarado L."/>
            <person name="Berlin A."/>
            <person name="Chapman S.B."/>
            <person name="Chen Z."/>
            <person name="Freedman E."/>
            <person name="Gellesch M."/>
            <person name="Goldberg J."/>
            <person name="Griggs A."/>
            <person name="Gujja S."/>
            <person name="Heilman E.R."/>
            <person name="Heiman D."/>
            <person name="Hepburn T."/>
            <person name="Howarth C."/>
            <person name="Jen D."/>
            <person name="Larson L."/>
            <person name="Mehta T."/>
            <person name="Neiman D."/>
            <person name="Pearson M."/>
            <person name="Roberts A."/>
            <person name="Saif S."/>
            <person name="Shea T."/>
            <person name="Shenoy N."/>
            <person name="Sisk P."/>
            <person name="Stolte C."/>
            <person name="Sykes S."/>
            <person name="Walk T."/>
            <person name="White J."/>
            <person name="Yandava C."/>
            <person name="Haas B."/>
            <person name="Nusbaum C."/>
            <person name="Birren B."/>
        </authorList>
    </citation>
    <scope>NUCLEOTIDE SEQUENCE</scope>
    <source>
        <strain evidence="1">ATCC 64411</strain>
    </source>
</reference>
<dbReference type="InterPro" id="IPR011333">
    <property type="entry name" value="SKP1/BTB/POZ_sf"/>
</dbReference>
<protein>
    <recommendedName>
        <fullName evidence="4">BTB domain-containing protein</fullName>
    </recommendedName>
</protein>
<evidence type="ECO:0000313" key="2">
    <source>
        <dbReference type="EnsemblFungi" id="MAPG_03663T0"/>
    </source>
</evidence>
<reference evidence="2" key="5">
    <citation type="submission" date="2015-06" db="UniProtKB">
        <authorList>
            <consortium name="EnsemblFungi"/>
        </authorList>
    </citation>
    <scope>IDENTIFICATION</scope>
    <source>
        <strain evidence="2">ATCC 64411</strain>
    </source>
</reference>
<dbReference type="EMBL" id="GL876968">
    <property type="protein sequence ID" value="KLU84623.1"/>
    <property type="molecule type" value="Genomic_DNA"/>
</dbReference>
<evidence type="ECO:0000313" key="3">
    <source>
        <dbReference type="Proteomes" id="UP000011715"/>
    </source>
</evidence>
<reference evidence="2" key="4">
    <citation type="journal article" date="2015" name="G3 (Bethesda)">
        <title>Genome sequences of three phytopathogenic species of the Magnaporthaceae family of fungi.</title>
        <authorList>
            <person name="Okagaki L.H."/>
            <person name="Nunes C.C."/>
            <person name="Sailsbery J."/>
            <person name="Clay B."/>
            <person name="Brown D."/>
            <person name="John T."/>
            <person name="Oh Y."/>
            <person name="Young N."/>
            <person name="Fitzgerald M."/>
            <person name="Haas B.J."/>
            <person name="Zeng Q."/>
            <person name="Young S."/>
            <person name="Adiconis X."/>
            <person name="Fan L."/>
            <person name="Levin J.Z."/>
            <person name="Mitchell T.K."/>
            <person name="Okubara P.A."/>
            <person name="Farman M.L."/>
            <person name="Kohn L.M."/>
            <person name="Birren B."/>
            <person name="Ma L.-J."/>
            <person name="Dean R.A."/>
        </authorList>
    </citation>
    <scope>NUCLEOTIDE SEQUENCE</scope>
    <source>
        <strain evidence="2">ATCC 64411 / 73-15</strain>
    </source>
</reference>
<name>A0A0C4DUM3_MAGP6</name>
<reference evidence="1" key="3">
    <citation type="submission" date="2011-03" db="EMBL/GenBank/DDBJ databases">
        <title>Annotation of Magnaporthe poae ATCC 64411.</title>
        <authorList>
            <person name="Ma L.-J."/>
            <person name="Dead R."/>
            <person name="Young S.K."/>
            <person name="Zeng Q."/>
            <person name="Gargeya S."/>
            <person name="Fitzgerald M."/>
            <person name="Haas B."/>
            <person name="Abouelleil A."/>
            <person name="Alvarado L."/>
            <person name="Arachchi H.M."/>
            <person name="Berlin A."/>
            <person name="Brown A."/>
            <person name="Chapman S.B."/>
            <person name="Chen Z."/>
            <person name="Dunbar C."/>
            <person name="Freedman E."/>
            <person name="Gearin G."/>
            <person name="Gellesch M."/>
            <person name="Goldberg J."/>
            <person name="Griggs A."/>
            <person name="Gujja S."/>
            <person name="Heiman D."/>
            <person name="Howarth C."/>
            <person name="Larson L."/>
            <person name="Lui A."/>
            <person name="MacDonald P.J.P."/>
            <person name="Mehta T."/>
            <person name="Montmayeur A."/>
            <person name="Murphy C."/>
            <person name="Neiman D."/>
            <person name="Pearson M."/>
            <person name="Priest M."/>
            <person name="Roberts A."/>
            <person name="Saif S."/>
            <person name="Shea T."/>
            <person name="Shenoy N."/>
            <person name="Sisk P."/>
            <person name="Stolte C."/>
            <person name="Sykes S."/>
            <person name="Yandava C."/>
            <person name="Wortman J."/>
            <person name="Nusbaum C."/>
            <person name="Birren B."/>
        </authorList>
    </citation>
    <scope>NUCLEOTIDE SEQUENCE</scope>
    <source>
        <strain evidence="1">ATCC 64411</strain>
    </source>
</reference>
<dbReference type="SUPFAM" id="SSF54695">
    <property type="entry name" value="POZ domain"/>
    <property type="match status" value="1"/>
</dbReference>
<dbReference type="EnsemblFungi" id="MAPG_03663T0">
    <property type="protein sequence ID" value="MAPG_03663T0"/>
    <property type="gene ID" value="MAPG_03663"/>
</dbReference>
<organism evidence="2 3">
    <name type="scientific">Magnaporthiopsis poae (strain ATCC 64411 / 73-15)</name>
    <name type="common">Kentucky bluegrass fungus</name>
    <name type="synonym">Magnaporthe poae</name>
    <dbReference type="NCBI Taxonomy" id="644358"/>
    <lineage>
        <taxon>Eukaryota</taxon>
        <taxon>Fungi</taxon>
        <taxon>Dikarya</taxon>
        <taxon>Ascomycota</taxon>
        <taxon>Pezizomycotina</taxon>
        <taxon>Sordariomycetes</taxon>
        <taxon>Sordariomycetidae</taxon>
        <taxon>Magnaporthales</taxon>
        <taxon>Magnaporthaceae</taxon>
        <taxon>Magnaporthiopsis</taxon>
    </lineage>
</organism>
<dbReference type="Proteomes" id="UP000011715">
    <property type="component" value="Unassembled WGS sequence"/>
</dbReference>
<sequence length="411" mass="45392">MPKPHKLGWCSCGTRFFLGWSAHFTHHLSYFLASSFFPIQEAINADLIADQTTHVAMTATSTPQAKSLFRLVPEGFVSMKKESFDDSGDLQLIVGAEGSPEITTFTVCSRALSRGSPVFRRMLNGPWTEKQPLDGSAWTVKLPEDHPSSMRVLLGILHAHFRHVHPIWPILQLYQLCVCADKYDITQPLSPWAASWCMQTRMTPRATTEDNAQAAWIAWVLGDKELLEMATKELVWKSKPASLRSMTAPCLVHLDSTGILERVKGTQRVKAARFVETLQDIWRQYLPSQALGNICVESSYSASSEDKKCCGILILGSLTASLNSAGLLPSSKPPKYEDITLHDLGDSGRRIAQEIVTRPSRGSNTHKSCGPGLKILLAANTIQNPATILTDADCEHLSKRAKEIGVVHSLF</sequence>
<keyword evidence="3" id="KW-1185">Reference proteome</keyword>
<dbReference type="EMBL" id="ADBL01000873">
    <property type="status" value="NOT_ANNOTATED_CDS"/>
    <property type="molecule type" value="Genomic_DNA"/>
</dbReference>
<dbReference type="OrthoDB" id="5275938at2759"/>
<dbReference type="Gene3D" id="3.30.710.10">
    <property type="entry name" value="Potassium Channel Kv1.1, Chain A"/>
    <property type="match status" value="1"/>
</dbReference>